<name>A0ABR7C6P3_9BACE</name>
<organism evidence="1 2">
    <name type="scientific">Bacteroides difficilis</name>
    <dbReference type="NCBI Taxonomy" id="2763021"/>
    <lineage>
        <taxon>Bacteria</taxon>
        <taxon>Pseudomonadati</taxon>
        <taxon>Bacteroidota</taxon>
        <taxon>Bacteroidia</taxon>
        <taxon>Bacteroidales</taxon>
        <taxon>Bacteroidaceae</taxon>
        <taxon>Bacteroides</taxon>
    </lineage>
</organism>
<dbReference type="RefSeq" id="WP_153260237.1">
    <property type="nucleotide sequence ID" value="NZ_JACOOE010000001.1"/>
</dbReference>
<proteinExistence type="predicted"/>
<dbReference type="Proteomes" id="UP000600600">
    <property type="component" value="Unassembled WGS sequence"/>
</dbReference>
<keyword evidence="2" id="KW-1185">Reference proteome</keyword>
<dbReference type="EMBL" id="JACOOE010000001">
    <property type="protein sequence ID" value="MBC5603478.1"/>
    <property type="molecule type" value="Genomic_DNA"/>
</dbReference>
<comment type="caution">
    <text evidence="1">The sequence shown here is derived from an EMBL/GenBank/DDBJ whole genome shotgun (WGS) entry which is preliminary data.</text>
</comment>
<evidence type="ECO:0000313" key="1">
    <source>
        <dbReference type="EMBL" id="MBC5603478.1"/>
    </source>
</evidence>
<gene>
    <name evidence="1" type="ORF">H8S67_02150</name>
</gene>
<accession>A0ABR7C6P3</accession>
<evidence type="ECO:0000313" key="2">
    <source>
        <dbReference type="Proteomes" id="UP000600600"/>
    </source>
</evidence>
<sequence>MPRELPDILFANIPFADLLFALVSLQERNFCLFLSKKERLKTDYGIHL</sequence>
<protein>
    <submittedName>
        <fullName evidence="1">Uncharacterized protein</fullName>
    </submittedName>
</protein>
<reference evidence="1 2" key="1">
    <citation type="submission" date="2020-08" db="EMBL/GenBank/DDBJ databases">
        <title>Genome public.</title>
        <authorList>
            <person name="Liu C."/>
            <person name="Sun Q."/>
        </authorList>
    </citation>
    <scope>NUCLEOTIDE SEQUENCE [LARGE SCALE GENOMIC DNA]</scope>
    <source>
        <strain evidence="1 2">M27</strain>
    </source>
</reference>